<dbReference type="Gene3D" id="3.40.50.300">
    <property type="entry name" value="P-loop containing nucleotide triphosphate hydrolases"/>
    <property type="match status" value="1"/>
</dbReference>
<protein>
    <submittedName>
        <fullName evidence="1">ATP-binding protein</fullName>
    </submittedName>
</protein>
<dbReference type="Proteomes" id="UP001204524">
    <property type="component" value="Unassembled WGS sequence"/>
</dbReference>
<dbReference type="EMBL" id="JANARS010000002">
    <property type="protein sequence ID" value="MCP3421506.1"/>
    <property type="molecule type" value="Genomic_DNA"/>
</dbReference>
<dbReference type="InterPro" id="IPR027417">
    <property type="entry name" value="P-loop_NTPase"/>
</dbReference>
<dbReference type="RefSeq" id="WP_254180716.1">
    <property type="nucleotide sequence ID" value="NZ_JANARS010000002.1"/>
</dbReference>
<reference evidence="1 2" key="1">
    <citation type="submission" date="2022-06" db="EMBL/GenBank/DDBJ databases">
        <authorList>
            <person name="So Y."/>
        </authorList>
    </citation>
    <scope>NUCLEOTIDE SEQUENCE [LARGE SCALE GENOMIC DNA]</scope>
    <source>
        <strain evidence="1 2">STR3</strain>
    </source>
</reference>
<evidence type="ECO:0000313" key="1">
    <source>
        <dbReference type="EMBL" id="MCP3421506.1"/>
    </source>
</evidence>
<name>A0ABT1KY09_9ACTN</name>
<proteinExistence type="predicted"/>
<comment type="caution">
    <text evidence="1">The sequence shown here is derived from an EMBL/GenBank/DDBJ whole genome shotgun (WGS) entry which is preliminary data.</text>
</comment>
<accession>A0ABT1KY09</accession>
<dbReference type="GO" id="GO:0005524">
    <property type="term" value="F:ATP binding"/>
    <property type="evidence" value="ECO:0007669"/>
    <property type="project" value="UniProtKB-KW"/>
</dbReference>
<gene>
    <name evidence="1" type="ORF">NCI01_06835</name>
</gene>
<evidence type="ECO:0000313" key="2">
    <source>
        <dbReference type="Proteomes" id="UP001204524"/>
    </source>
</evidence>
<sequence>MRGYVLVGGWPGSGKSTLSRALATELGVPLLCKDVVKEALMDALGVPSDVEQSHRLGRAAVLAVLAAARGCPAAVIDSTWYAYSEQPARALPGPIVEVRCHVPLATAEDRYRSRTRDPRHLDGLRSHSELWGREVPPLGLGQVLDVDTSGPVDVREVAASCRELLGTSARLAQSE</sequence>
<dbReference type="SUPFAM" id="SSF52540">
    <property type="entry name" value="P-loop containing nucleoside triphosphate hydrolases"/>
    <property type="match status" value="1"/>
</dbReference>
<keyword evidence="2" id="KW-1185">Reference proteome</keyword>
<organism evidence="1 2">
    <name type="scientific">Nocardioides pinisoli</name>
    <dbReference type="NCBI Taxonomy" id="2950279"/>
    <lineage>
        <taxon>Bacteria</taxon>
        <taxon>Bacillati</taxon>
        <taxon>Actinomycetota</taxon>
        <taxon>Actinomycetes</taxon>
        <taxon>Propionibacteriales</taxon>
        <taxon>Nocardioidaceae</taxon>
        <taxon>Nocardioides</taxon>
    </lineage>
</organism>
<keyword evidence="1" id="KW-0067">ATP-binding</keyword>
<keyword evidence="1" id="KW-0547">Nucleotide-binding</keyword>
<dbReference type="Pfam" id="PF13671">
    <property type="entry name" value="AAA_33"/>
    <property type="match status" value="1"/>
</dbReference>